<dbReference type="Proteomes" id="UP000185183">
    <property type="component" value="Unassembled WGS sequence"/>
</dbReference>
<name>A0A9Q7WJC4_9MYCO</name>
<proteinExistence type="predicted"/>
<dbReference type="AlphaFoldDB" id="A0A9Q7WJC4"/>
<gene>
    <name evidence="1" type="ORF">SAMEA2275694_02620</name>
</gene>
<evidence type="ECO:0000313" key="1">
    <source>
        <dbReference type="EMBL" id="SHX42874.1"/>
    </source>
</evidence>
<dbReference type="RefSeq" id="WP_074357515.1">
    <property type="nucleotide sequence ID" value="NZ_FSCP01000001.1"/>
</dbReference>
<comment type="caution">
    <text evidence="1">The sequence shown here is derived from an EMBL/GenBank/DDBJ whole genome shotgun (WGS) entry which is preliminary data.</text>
</comment>
<dbReference type="EMBL" id="FSFA01000003">
    <property type="protein sequence ID" value="SHX42874.1"/>
    <property type="molecule type" value="Genomic_DNA"/>
</dbReference>
<organism evidence="1 2">
    <name type="scientific">Mycobacteroides abscessus subsp. bolletii</name>
    <dbReference type="NCBI Taxonomy" id="319705"/>
    <lineage>
        <taxon>Bacteria</taxon>
        <taxon>Bacillati</taxon>
        <taxon>Actinomycetota</taxon>
        <taxon>Actinomycetes</taxon>
        <taxon>Mycobacteriales</taxon>
        <taxon>Mycobacteriaceae</taxon>
        <taxon>Mycobacteroides</taxon>
        <taxon>Mycobacteroides abscessus</taxon>
    </lineage>
</organism>
<protein>
    <submittedName>
        <fullName evidence="1">Uncharacterized protein</fullName>
    </submittedName>
</protein>
<evidence type="ECO:0000313" key="2">
    <source>
        <dbReference type="Proteomes" id="UP000185183"/>
    </source>
</evidence>
<accession>A0A9Q7WJC4</accession>
<sequence length="82" mass="9042">MPALTAPQMGANHTVDDTFCPGCGLHHHRHGAHRPDCTREPAPLLCDDCGAIRLPSERSAAWRYDPNTRTYHCPHHPKGPIA</sequence>
<reference evidence="1 2" key="1">
    <citation type="submission" date="2016-11" db="EMBL/GenBank/DDBJ databases">
        <authorList>
            <consortium name="Pathogen Informatics"/>
        </authorList>
    </citation>
    <scope>NUCLEOTIDE SEQUENCE [LARGE SCALE GENOMIC DNA]</scope>
    <source>
        <strain evidence="1 2">968</strain>
    </source>
</reference>